<dbReference type="Gene3D" id="3.40.1020.10">
    <property type="entry name" value="Biosynthetic Threonine Deaminase, Domain 3"/>
    <property type="match status" value="1"/>
</dbReference>
<evidence type="ECO:0000256" key="8">
    <source>
        <dbReference type="ARBA" id="ARBA00022737"/>
    </source>
</evidence>
<dbReference type="GO" id="GO:0006565">
    <property type="term" value="P:L-serine catabolic process"/>
    <property type="evidence" value="ECO:0007669"/>
    <property type="project" value="TreeGrafter"/>
</dbReference>
<evidence type="ECO:0000256" key="6">
    <source>
        <dbReference type="ARBA" id="ARBA00022605"/>
    </source>
</evidence>
<comment type="catalytic activity">
    <reaction evidence="1 12">
        <text>L-threonine = 2-oxobutanoate + NH4(+)</text>
        <dbReference type="Rhea" id="RHEA:22108"/>
        <dbReference type="ChEBI" id="CHEBI:16763"/>
        <dbReference type="ChEBI" id="CHEBI:28938"/>
        <dbReference type="ChEBI" id="CHEBI:57926"/>
        <dbReference type="EC" id="4.3.1.19"/>
    </reaction>
</comment>
<dbReference type="UniPathway" id="UPA00047">
    <property type="reaction ID" value="UER00054"/>
</dbReference>
<reference evidence="15" key="1">
    <citation type="journal article" date="2016" name="Proc. Natl. Acad. Sci. U.S.A.">
        <title>Comparative genomics of biotechnologically important yeasts.</title>
        <authorList>
            <person name="Riley R."/>
            <person name="Haridas S."/>
            <person name="Wolfe K.H."/>
            <person name="Lopes M.R."/>
            <person name="Hittinger C.T."/>
            <person name="Goeker M."/>
            <person name="Salamov A.A."/>
            <person name="Wisecaver J.H."/>
            <person name="Long T.M."/>
            <person name="Calvey C.H."/>
            <person name="Aerts A.L."/>
            <person name="Barry K.W."/>
            <person name="Choi C."/>
            <person name="Clum A."/>
            <person name="Coughlan A.Y."/>
            <person name="Deshpande S."/>
            <person name="Douglass A.P."/>
            <person name="Hanson S.J."/>
            <person name="Klenk H.-P."/>
            <person name="LaButti K.M."/>
            <person name="Lapidus A."/>
            <person name="Lindquist E.A."/>
            <person name="Lipzen A.M."/>
            <person name="Meier-Kolthoff J.P."/>
            <person name="Ohm R.A."/>
            <person name="Otillar R.P."/>
            <person name="Pangilinan J.L."/>
            <person name="Peng Y."/>
            <person name="Rokas A."/>
            <person name="Rosa C.A."/>
            <person name="Scheuner C."/>
            <person name="Sibirny A.A."/>
            <person name="Slot J.C."/>
            <person name="Stielow J.B."/>
            <person name="Sun H."/>
            <person name="Kurtzman C.P."/>
            <person name="Blackwell M."/>
            <person name="Grigoriev I.V."/>
            <person name="Jeffries T.W."/>
        </authorList>
    </citation>
    <scope>NUCLEOTIDE SEQUENCE [LARGE SCALE GENOMIC DNA]</scope>
    <source>
        <strain evidence="15">NRRL Y-1626</strain>
    </source>
</reference>
<keyword evidence="8" id="KW-0677">Repeat</keyword>
<dbReference type="Proteomes" id="UP000092321">
    <property type="component" value="Unassembled WGS sequence"/>
</dbReference>
<accession>A0A1B7SIA6</accession>
<dbReference type="InterPro" id="IPR036052">
    <property type="entry name" value="TrpB-like_PALP_sf"/>
</dbReference>
<keyword evidence="15" id="KW-1185">Reference proteome</keyword>
<dbReference type="SUPFAM" id="SSF55021">
    <property type="entry name" value="ACT-like"/>
    <property type="match status" value="1"/>
</dbReference>
<dbReference type="GO" id="GO:0003941">
    <property type="term" value="F:L-serine ammonia-lyase activity"/>
    <property type="evidence" value="ECO:0007669"/>
    <property type="project" value="TreeGrafter"/>
</dbReference>
<evidence type="ECO:0000256" key="11">
    <source>
        <dbReference type="ARBA" id="ARBA00023304"/>
    </source>
</evidence>
<sequence>MLSPANVISYKKLLLNSKNQTKILFLKNTYTSSNKKKTSTITASNKALFTGLSKDELLPDSNTPDYVRLTLRSSVYDAIKETPVTEAVNLSQRLNTKVILKREDLQPVFSFKVRGAYNMIANLHDKYNGEIPGVITCSAGNHAQGVALSSKLLKIPATIVMPVNTPSIKHSNVSRLGGRVVLYGQDFDECKRECDRMAEELKLITIPPFDHPYVIAGQGTIAMELLRQVKKTNHIAAVFVPVGGGGLIAGVGAYLKRIAPHIKIIGVETFDSPTLYTSLKNDKRTSLATVGPFADGTAVKTIGEETFRICQEVVDEVIRVDTDELCAAIKDIFEDTRTIVEPSGALGVAGMKKYLSRNSHETHASKTYIPIMSGANMNFDRLRFVSERAVLGEGKEVFMLVTIPDTPGSFKKLQNILHPRQVTEFSYRYNEHQQHHLKGSSSLPKACIYTSFSCTNRDTELKQVIHDLHEIGFEAIDISDNEMAKSHGRYLVGGAANIPNERIISFNFPERPGALTKFLNGMNHTWNLTLFHYRNHGDDTGKVLVGISVPPKENMTFQKFLDDLGYEYQDVSDNVVFQKFLRY</sequence>
<dbReference type="NCBIfam" id="NF006674">
    <property type="entry name" value="PRK09224.1"/>
    <property type="match status" value="1"/>
</dbReference>
<keyword evidence="11 12" id="KW-0100">Branched-chain amino acid biosynthesis</keyword>
<gene>
    <name evidence="14" type="ORF">HANVADRAFT_54416</name>
</gene>
<comment type="caution">
    <text evidence="14">The sequence shown here is derived from an EMBL/GenBank/DDBJ whole genome shotgun (WGS) entry which is preliminary data.</text>
</comment>
<evidence type="ECO:0000256" key="3">
    <source>
        <dbReference type="ARBA" id="ARBA00004810"/>
    </source>
</evidence>
<dbReference type="GO" id="GO:0006567">
    <property type="term" value="P:L-threonine catabolic process"/>
    <property type="evidence" value="ECO:0007669"/>
    <property type="project" value="TreeGrafter"/>
</dbReference>
<dbReference type="EMBL" id="LXPE01000617">
    <property type="protein sequence ID" value="OBA16120.1"/>
    <property type="molecule type" value="Genomic_DNA"/>
</dbReference>
<keyword evidence="6 12" id="KW-0028">Amino-acid biosynthesis</keyword>
<dbReference type="CDD" id="cd04907">
    <property type="entry name" value="ACT_ThrD-I_2"/>
    <property type="match status" value="1"/>
</dbReference>
<dbReference type="PANTHER" id="PTHR48078">
    <property type="entry name" value="THREONINE DEHYDRATASE, MITOCHONDRIAL-RELATED"/>
    <property type="match status" value="1"/>
</dbReference>
<evidence type="ECO:0000256" key="12">
    <source>
        <dbReference type="RuleBase" id="RU362012"/>
    </source>
</evidence>
<evidence type="ECO:0000256" key="10">
    <source>
        <dbReference type="ARBA" id="ARBA00023239"/>
    </source>
</evidence>
<dbReference type="InterPro" id="IPR045865">
    <property type="entry name" value="ACT-like_dom_sf"/>
</dbReference>
<dbReference type="PANTHER" id="PTHR48078:SF11">
    <property type="entry name" value="THREONINE DEHYDRATASE, MITOCHONDRIAL"/>
    <property type="match status" value="1"/>
</dbReference>
<feature type="domain" description="ACT-like" evidence="13">
    <location>
        <begin position="502"/>
        <end position="573"/>
    </location>
</feature>
<dbReference type="InterPro" id="IPR001926">
    <property type="entry name" value="TrpB-like_PALP"/>
</dbReference>
<keyword evidence="7 12" id="KW-0412">Isoleucine biosynthesis</keyword>
<dbReference type="CDD" id="cd04906">
    <property type="entry name" value="ACT_ThrD-I_1"/>
    <property type="match status" value="1"/>
</dbReference>
<dbReference type="FunFam" id="3.40.1020.10:FF:000001">
    <property type="entry name" value="L-threonine dehydratase"/>
    <property type="match status" value="1"/>
</dbReference>
<comment type="subunit">
    <text evidence="5">Homotetramer.</text>
</comment>
<organism evidence="14 15">
    <name type="scientific">Hanseniaspora valbyensis NRRL Y-1626</name>
    <dbReference type="NCBI Taxonomy" id="766949"/>
    <lineage>
        <taxon>Eukaryota</taxon>
        <taxon>Fungi</taxon>
        <taxon>Dikarya</taxon>
        <taxon>Ascomycota</taxon>
        <taxon>Saccharomycotina</taxon>
        <taxon>Saccharomycetes</taxon>
        <taxon>Saccharomycodales</taxon>
        <taxon>Saccharomycodaceae</taxon>
        <taxon>Hanseniaspora</taxon>
    </lineage>
</organism>
<evidence type="ECO:0000313" key="14">
    <source>
        <dbReference type="EMBL" id="OBA16120.1"/>
    </source>
</evidence>
<dbReference type="InterPro" id="IPR050147">
    <property type="entry name" value="Ser/Thr_Dehydratase"/>
</dbReference>
<dbReference type="NCBIfam" id="TIGR01124">
    <property type="entry name" value="ilvA_2Cterm"/>
    <property type="match status" value="1"/>
</dbReference>
<evidence type="ECO:0000256" key="2">
    <source>
        <dbReference type="ARBA" id="ARBA00001933"/>
    </source>
</evidence>
<comment type="similarity">
    <text evidence="4 12">Belongs to the serine/threonine dehydratase family.</text>
</comment>
<dbReference type="Pfam" id="PF00585">
    <property type="entry name" value="Thr_dehydrat_C"/>
    <property type="match status" value="2"/>
</dbReference>
<dbReference type="OrthoDB" id="4418812at2759"/>
<dbReference type="GO" id="GO:0009097">
    <property type="term" value="P:isoleucine biosynthetic process"/>
    <property type="evidence" value="ECO:0007669"/>
    <property type="project" value="UniProtKB-UniRule"/>
</dbReference>
<proteinExistence type="inferred from homology"/>
<dbReference type="PROSITE" id="PS51672">
    <property type="entry name" value="ACT_LIKE"/>
    <property type="match status" value="1"/>
</dbReference>
<dbReference type="InterPro" id="IPR005787">
    <property type="entry name" value="Thr_deHydtase_biosynth"/>
</dbReference>
<comment type="pathway">
    <text evidence="3 12">Amino-acid biosynthesis; L-isoleucine biosynthesis; 2-oxobutanoate from L-threonine: step 1/1.</text>
</comment>
<evidence type="ECO:0000256" key="9">
    <source>
        <dbReference type="ARBA" id="ARBA00022898"/>
    </source>
</evidence>
<dbReference type="FunFam" id="3.40.50.1100:FF:000008">
    <property type="entry name" value="L-threonine dehydratase"/>
    <property type="match status" value="1"/>
</dbReference>
<name>A0A1B7SIA6_9ASCO</name>
<dbReference type="Pfam" id="PF00291">
    <property type="entry name" value="PALP"/>
    <property type="match status" value="1"/>
</dbReference>
<dbReference type="SUPFAM" id="SSF53686">
    <property type="entry name" value="Tryptophan synthase beta subunit-like PLP-dependent enzymes"/>
    <property type="match status" value="1"/>
</dbReference>
<protein>
    <recommendedName>
        <fullName evidence="12">Threonine dehydratase</fullName>
        <ecNumber evidence="12">4.3.1.19</ecNumber>
    </recommendedName>
    <alternativeName>
        <fullName evidence="12">Threonine deaminase</fullName>
    </alternativeName>
</protein>
<evidence type="ECO:0000256" key="7">
    <source>
        <dbReference type="ARBA" id="ARBA00022624"/>
    </source>
</evidence>
<evidence type="ECO:0000256" key="1">
    <source>
        <dbReference type="ARBA" id="ARBA00001274"/>
    </source>
</evidence>
<dbReference type="InterPro" id="IPR001721">
    <property type="entry name" value="TD_ACT-like"/>
</dbReference>
<evidence type="ECO:0000259" key="13">
    <source>
        <dbReference type="PROSITE" id="PS51672"/>
    </source>
</evidence>
<keyword evidence="9 12" id="KW-0663">Pyridoxal phosphate</keyword>
<dbReference type="AlphaFoldDB" id="A0A1B7SIA6"/>
<comment type="cofactor">
    <cofactor evidence="2 12">
        <name>pyridoxal 5'-phosphate</name>
        <dbReference type="ChEBI" id="CHEBI:597326"/>
    </cofactor>
</comment>
<evidence type="ECO:0000256" key="4">
    <source>
        <dbReference type="ARBA" id="ARBA00010869"/>
    </source>
</evidence>
<evidence type="ECO:0000313" key="15">
    <source>
        <dbReference type="Proteomes" id="UP000092321"/>
    </source>
</evidence>
<dbReference type="EC" id="4.3.1.19" evidence="12"/>
<evidence type="ECO:0000256" key="5">
    <source>
        <dbReference type="ARBA" id="ARBA00011881"/>
    </source>
</evidence>
<dbReference type="GO" id="GO:0004794">
    <property type="term" value="F:threonine deaminase activity"/>
    <property type="evidence" value="ECO:0007669"/>
    <property type="project" value="UniProtKB-UniRule"/>
</dbReference>
<dbReference type="CDD" id="cd01562">
    <property type="entry name" value="Thr-dehyd"/>
    <property type="match status" value="1"/>
</dbReference>
<dbReference type="InterPro" id="IPR038110">
    <property type="entry name" value="TD_ACT-like_sf"/>
</dbReference>
<dbReference type="Gene3D" id="3.40.50.1100">
    <property type="match status" value="2"/>
</dbReference>
<keyword evidence="10 12" id="KW-0456">Lyase</keyword>